<comment type="caution">
    <text evidence="1">The sequence shown here is derived from an EMBL/GenBank/DDBJ whole genome shotgun (WGS) entry which is preliminary data.</text>
</comment>
<name>A0A7V0Z4S8_UNCW3</name>
<reference evidence="1" key="1">
    <citation type="journal article" date="2020" name="mSystems">
        <title>Genome- and Community-Level Interaction Insights into Carbon Utilization and Element Cycling Functions of Hydrothermarchaeota in Hydrothermal Sediment.</title>
        <authorList>
            <person name="Zhou Z."/>
            <person name="Liu Y."/>
            <person name="Xu W."/>
            <person name="Pan J."/>
            <person name="Luo Z.H."/>
            <person name="Li M."/>
        </authorList>
    </citation>
    <scope>NUCLEOTIDE SEQUENCE [LARGE SCALE GENOMIC DNA]</scope>
    <source>
        <strain evidence="1">SpSt-258</strain>
    </source>
</reference>
<accession>A0A7V0Z4S8</accession>
<dbReference type="SMART" id="SM00028">
    <property type="entry name" value="TPR"/>
    <property type="match status" value="2"/>
</dbReference>
<organism evidence="1">
    <name type="scientific">candidate division WOR-3 bacterium</name>
    <dbReference type="NCBI Taxonomy" id="2052148"/>
    <lineage>
        <taxon>Bacteria</taxon>
        <taxon>Bacteria division WOR-3</taxon>
    </lineage>
</organism>
<evidence type="ECO:0000313" key="1">
    <source>
        <dbReference type="EMBL" id="HDY58656.1"/>
    </source>
</evidence>
<gene>
    <name evidence="1" type="ORF">ENP86_03780</name>
</gene>
<sequence length="458" mass="53690">MHRHPQRLKSEIVQKIIELKERFPDISLRKAKELLGQSGIKVSLGALWKVWRNAGYAGYKRTFLSNDFKDYIVCSKNDLEILKIANLMLNDGDIKKAAEILNRANILPETDILMKIPEKHLNMKRRLERIIALFGKIRITEFINIAKVLFEECILQKCYYSALRTGIAILVAYSWMGEAMELFRWKNTLEKFLYRRFSKHHSYLLLPYRFSLLIAEGFACIHNNQNKRAVELADTANRMITHLKVPPPYFMSDLAILYLSLEKYNKAEQLILKAIPLVDQNSAARFKAYLAGYVYFPRGEFKKAVELLKSAKMYDWLRSARWFRYRANYYLVKGSLDTAMNMYKKALQHSQKTELPEEIVHSYIGLASTYTALAQREKSLLVLKRLNMFINKKRLNRFKILTKILLNKKIKESETLLLPSVKTIWLLHNKGYNNAYRYAIKKGQNFNFSDTYCSSQNM</sequence>
<dbReference type="InterPro" id="IPR019734">
    <property type="entry name" value="TPR_rpt"/>
</dbReference>
<dbReference type="InterPro" id="IPR011990">
    <property type="entry name" value="TPR-like_helical_dom_sf"/>
</dbReference>
<dbReference type="Gene3D" id="1.25.40.10">
    <property type="entry name" value="Tetratricopeptide repeat domain"/>
    <property type="match status" value="1"/>
</dbReference>
<dbReference type="EMBL" id="DSKY01000010">
    <property type="protein sequence ID" value="HDY58656.1"/>
    <property type="molecule type" value="Genomic_DNA"/>
</dbReference>
<evidence type="ECO:0008006" key="2">
    <source>
        <dbReference type="Google" id="ProtNLM"/>
    </source>
</evidence>
<protein>
    <recommendedName>
        <fullName evidence="2">Tetratricopeptide repeat protein</fullName>
    </recommendedName>
</protein>
<dbReference type="AlphaFoldDB" id="A0A7V0Z4S8"/>
<proteinExistence type="predicted"/>
<dbReference type="SUPFAM" id="SSF48452">
    <property type="entry name" value="TPR-like"/>
    <property type="match status" value="1"/>
</dbReference>